<evidence type="ECO:0000256" key="1">
    <source>
        <dbReference type="SAM" id="MobiDB-lite"/>
    </source>
</evidence>
<proteinExistence type="predicted"/>
<evidence type="ECO:0000313" key="2">
    <source>
        <dbReference type="EMBL" id="MDX8535215.1"/>
    </source>
</evidence>
<protein>
    <submittedName>
        <fullName evidence="2">Uncharacterized protein</fullName>
    </submittedName>
</protein>
<feature type="region of interest" description="Disordered" evidence="1">
    <location>
        <begin position="1"/>
        <end position="50"/>
    </location>
</feature>
<gene>
    <name evidence="2" type="ORF">RFM42_29775</name>
</gene>
<dbReference type="RefSeq" id="WP_320252866.1">
    <property type="nucleotide sequence ID" value="NZ_JAVIIQ010000017.1"/>
</dbReference>
<reference evidence="2 3" key="1">
    <citation type="submission" date="2023-08" db="EMBL/GenBank/DDBJ databases">
        <title>Implementing the SeqCode for naming new Mesorhizobium species isolated from Vachellia karroo root nodules.</title>
        <authorList>
            <person name="Van Lill M."/>
        </authorList>
    </citation>
    <scope>NUCLEOTIDE SEQUENCE [LARGE SCALE GENOMIC DNA]</scope>
    <source>
        <strain evidence="2 3">VK25D</strain>
    </source>
</reference>
<keyword evidence="3" id="KW-1185">Reference proteome</keyword>
<name>A0ABU5ABZ6_9HYPH</name>
<comment type="caution">
    <text evidence="2">The sequence shown here is derived from an EMBL/GenBank/DDBJ whole genome shotgun (WGS) entry which is preliminary data.</text>
</comment>
<sequence length="50" mass="5313">MAIKFAPKDQPAGSPATAKPARPPQKAPVEVATDLFKTPAEAPTRKTKKK</sequence>
<accession>A0ABU5ABZ6</accession>
<dbReference type="EMBL" id="JAVIIQ010000017">
    <property type="protein sequence ID" value="MDX8535215.1"/>
    <property type="molecule type" value="Genomic_DNA"/>
</dbReference>
<organism evidence="2 3">
    <name type="scientific">Mesorhizobium vachelliae</name>
    <dbReference type="NCBI Taxonomy" id="3072309"/>
    <lineage>
        <taxon>Bacteria</taxon>
        <taxon>Pseudomonadati</taxon>
        <taxon>Pseudomonadota</taxon>
        <taxon>Alphaproteobacteria</taxon>
        <taxon>Hyphomicrobiales</taxon>
        <taxon>Phyllobacteriaceae</taxon>
        <taxon>Mesorhizobium</taxon>
    </lineage>
</organism>
<dbReference type="Proteomes" id="UP001285154">
    <property type="component" value="Unassembled WGS sequence"/>
</dbReference>
<evidence type="ECO:0000313" key="3">
    <source>
        <dbReference type="Proteomes" id="UP001285154"/>
    </source>
</evidence>